<comment type="caution">
    <text evidence="1">The sequence shown here is derived from an EMBL/GenBank/DDBJ whole genome shotgun (WGS) entry which is preliminary data.</text>
</comment>
<evidence type="ECO:0000313" key="1">
    <source>
        <dbReference type="EMBL" id="GMF47784.1"/>
    </source>
</evidence>
<accession>A0A9W7CXL9</accession>
<dbReference type="OrthoDB" id="128763at2759"/>
<keyword evidence="2" id="KW-1185">Reference proteome</keyword>
<sequence length="99" mass="10483">MSSGFSYPQPTFQSSIYNPAFYLTLDASDYPTFDYAQTLYLSKDDYRMSYLSGVVPGTASIKSALVLGASGNISGISSLSATNLTGTLQTASQPNITSV</sequence>
<reference evidence="1" key="1">
    <citation type="submission" date="2023-04" db="EMBL/GenBank/DDBJ databases">
        <title>Phytophthora lilii NBRC 32176.</title>
        <authorList>
            <person name="Ichikawa N."/>
            <person name="Sato H."/>
            <person name="Tonouchi N."/>
        </authorList>
    </citation>
    <scope>NUCLEOTIDE SEQUENCE</scope>
    <source>
        <strain evidence="1">NBRC 32176</strain>
    </source>
</reference>
<evidence type="ECO:0000313" key="2">
    <source>
        <dbReference type="Proteomes" id="UP001165083"/>
    </source>
</evidence>
<organism evidence="1 2">
    <name type="scientific">Phytophthora lilii</name>
    <dbReference type="NCBI Taxonomy" id="2077276"/>
    <lineage>
        <taxon>Eukaryota</taxon>
        <taxon>Sar</taxon>
        <taxon>Stramenopiles</taxon>
        <taxon>Oomycota</taxon>
        <taxon>Peronosporomycetes</taxon>
        <taxon>Peronosporales</taxon>
        <taxon>Peronosporaceae</taxon>
        <taxon>Phytophthora</taxon>
    </lineage>
</organism>
<dbReference type="EMBL" id="BSXW01004024">
    <property type="protein sequence ID" value="GMF47784.1"/>
    <property type="molecule type" value="Genomic_DNA"/>
</dbReference>
<gene>
    <name evidence="1" type="ORF">Plil01_001707900</name>
</gene>
<dbReference type="Proteomes" id="UP001165083">
    <property type="component" value="Unassembled WGS sequence"/>
</dbReference>
<protein>
    <submittedName>
        <fullName evidence="1">Unnamed protein product</fullName>
    </submittedName>
</protein>
<proteinExistence type="predicted"/>
<name>A0A9W7CXL9_9STRA</name>
<dbReference type="AlphaFoldDB" id="A0A9W7CXL9"/>